<reference evidence="4 5" key="1">
    <citation type="submission" date="2020-08" db="EMBL/GenBank/DDBJ databases">
        <title>Genome public.</title>
        <authorList>
            <person name="Liu C."/>
            <person name="Sun Q."/>
        </authorList>
    </citation>
    <scope>NUCLEOTIDE SEQUENCE [LARGE SCALE GENOMIC DNA]</scope>
    <source>
        <strain evidence="4 5">BX2</strain>
    </source>
</reference>
<dbReference type="Proteomes" id="UP000644010">
    <property type="component" value="Unassembled WGS sequence"/>
</dbReference>
<dbReference type="InterPro" id="IPR008979">
    <property type="entry name" value="Galactose-bd-like_sf"/>
</dbReference>
<accession>A0ABR7DZR8</accession>
<dbReference type="SUPFAM" id="SSF49785">
    <property type="entry name" value="Galactose-binding domain-like"/>
    <property type="match status" value="1"/>
</dbReference>
<dbReference type="Gene3D" id="2.60.120.260">
    <property type="entry name" value="Galactose-binding domain-like"/>
    <property type="match status" value="1"/>
</dbReference>
<comment type="caution">
    <text evidence="4">The sequence shown here is derived from an EMBL/GenBank/DDBJ whole genome shotgun (WGS) entry which is preliminary data.</text>
</comment>
<evidence type="ECO:0000259" key="3">
    <source>
        <dbReference type="Pfam" id="PF17166"/>
    </source>
</evidence>
<evidence type="ECO:0000313" key="4">
    <source>
        <dbReference type="EMBL" id="MBC5642418.1"/>
    </source>
</evidence>
<keyword evidence="5" id="KW-1185">Reference proteome</keyword>
<feature type="domain" description="DUF5126" evidence="3">
    <location>
        <begin position="121"/>
        <end position="221"/>
    </location>
</feature>
<organism evidence="4 5">
    <name type="scientific">Parabacteroides segnis</name>
    <dbReference type="NCBI Taxonomy" id="2763058"/>
    <lineage>
        <taxon>Bacteria</taxon>
        <taxon>Pseudomonadati</taxon>
        <taxon>Bacteroidota</taxon>
        <taxon>Bacteroidia</taxon>
        <taxon>Bacteroidales</taxon>
        <taxon>Tannerellaceae</taxon>
        <taxon>Parabacteroides</taxon>
    </lineage>
</organism>
<feature type="domain" description="DUF4959" evidence="1">
    <location>
        <begin position="17"/>
        <end position="119"/>
    </location>
</feature>
<protein>
    <submittedName>
        <fullName evidence="4">DUF4959 domain-containing protein</fullName>
    </submittedName>
</protein>
<dbReference type="EMBL" id="JACOOI010000004">
    <property type="protein sequence ID" value="MBC5642418.1"/>
    <property type="molecule type" value="Genomic_DNA"/>
</dbReference>
<dbReference type="Pfam" id="PF17166">
    <property type="entry name" value="DUF5126"/>
    <property type="match status" value="1"/>
</dbReference>
<evidence type="ECO:0000259" key="2">
    <source>
        <dbReference type="Pfam" id="PF16391"/>
    </source>
</evidence>
<name>A0ABR7DZR8_9BACT</name>
<sequence>MKQLFYILIACAVLLSACKQEYVGQPGTDSVPPGKIENPKVENFPGGAKITYDLPDDNDLLYVNAVYQINGKEMNTSSSMYNKELKVEGFGNTDEQKIKLYCVDRSNNISEPVEVAIHPTTPPVQLVYESLKVKEAFGGVQVEWKNETEADIAIYLIAADSIGDFNVADVVYTSTAEGKYSLRGFNDEERVFGVYIRDRWDNFTDTLSNTFTPLFEMEMDKAKWKREELLGDNMTDNGSGWAWNKMKDGITGDQGWHTGSAKSPMYFTIDLGVTAKLSRYKLWHRLGDWAYKHFNPKRWNVYGTTSPKYENHDEAYWVEGGFKEDWHLLLSCYSFKPSGENTPITNEDKEYAANGFEFEFPLDAPPVRYLRFYVHETWGGAANIHISELSFWGKVVEE</sequence>
<proteinExistence type="predicted"/>
<dbReference type="Pfam" id="PF16323">
    <property type="entry name" value="DUF4959"/>
    <property type="match status" value="1"/>
</dbReference>
<gene>
    <name evidence="4" type="ORF">H8S77_05905</name>
</gene>
<dbReference type="RefSeq" id="WP_186958668.1">
    <property type="nucleotide sequence ID" value="NZ_JACOOI010000004.1"/>
</dbReference>
<feature type="domain" description="DUF5000" evidence="2">
    <location>
        <begin position="243"/>
        <end position="393"/>
    </location>
</feature>
<dbReference type="InterPro" id="IPR033431">
    <property type="entry name" value="DUF5126"/>
</dbReference>
<dbReference type="Pfam" id="PF16391">
    <property type="entry name" value="DUF5000"/>
    <property type="match status" value="1"/>
</dbReference>
<dbReference type="InterPro" id="IPR032164">
    <property type="entry name" value="DUF5000"/>
</dbReference>
<dbReference type="InterPro" id="IPR032527">
    <property type="entry name" value="DUF4959"/>
</dbReference>
<evidence type="ECO:0000259" key="1">
    <source>
        <dbReference type="Pfam" id="PF16323"/>
    </source>
</evidence>
<dbReference type="PROSITE" id="PS51257">
    <property type="entry name" value="PROKAR_LIPOPROTEIN"/>
    <property type="match status" value="1"/>
</dbReference>
<evidence type="ECO:0000313" key="5">
    <source>
        <dbReference type="Proteomes" id="UP000644010"/>
    </source>
</evidence>